<dbReference type="PANTHER" id="PTHR43080:SF2">
    <property type="entry name" value="CBS DOMAIN-CONTAINING PROTEIN"/>
    <property type="match status" value="1"/>
</dbReference>
<dbReference type="SUPFAM" id="SSF51206">
    <property type="entry name" value="cAMP-binding domain-like"/>
    <property type="match status" value="1"/>
</dbReference>
<dbReference type="CDD" id="cd00038">
    <property type="entry name" value="CAP_ED"/>
    <property type="match status" value="1"/>
</dbReference>
<feature type="domain" description="CBS" evidence="3">
    <location>
        <begin position="223"/>
        <end position="280"/>
    </location>
</feature>
<evidence type="ECO:0000313" key="5">
    <source>
        <dbReference type="Proteomes" id="UP000006072"/>
    </source>
</evidence>
<proteinExistence type="predicted"/>
<dbReference type="SMART" id="SM00116">
    <property type="entry name" value="CBS"/>
    <property type="match status" value="2"/>
</dbReference>
<evidence type="ECO:0000256" key="2">
    <source>
        <dbReference type="PROSITE-ProRule" id="PRU00703"/>
    </source>
</evidence>
<dbReference type="PATRIC" id="fig|1194972.3.peg.5480"/>
<dbReference type="InterPro" id="IPR051257">
    <property type="entry name" value="Diverse_CBS-Domain"/>
</dbReference>
<keyword evidence="1 2" id="KW-0129">CBS domain</keyword>
<dbReference type="InterPro" id="IPR005105">
    <property type="entry name" value="GlnD_Uridyltrans_N"/>
</dbReference>
<sequence length="615" mass="65248">MPTSSEPPEKAGLAAFLADHTPFQGSTQDELDALADGASLTRFPAGVVVADYTSRVPAEVWMVREGAVALRTTGDGALIDIVTPGGIFGYMPLLAGAGMDFEARTTAPSTLVRLPEALVRAQFAKPSGLAFLASSGWQHAAERSTLMPAPDSTPVSELVRGEVLVVEPGDAVRDVVVKMTERHVSYALVRLPDGALGIFTDRDLRARVVAAGVPVDVAIDRVMSAPARTVTTDLTADSVLMEMLECGLRHMPVLTPRGEVVGVLEDADLLAATARQSFTLRRAIAHAGTAAELQAAGRRVTGTAVDLFRSGTKAAATSAILSVVVDSLVRRALELVVAQPQNRNLDGFAWLTLGSVARREAMPSSDVDSALSWRDELGGQAPRLRALAAEVHGLLDASGLPSDRNGAVASKAMFSRSQSDWLHTAQGWLSDPLRDRGLILSSLLIDGRVVWGDPGLHAVPAAYQRIREQHPNALRLQLLDALSGKMRTRSLRDVLSRRGGTFDLKNHAVTPVVNLARWAGLTAGVTSAGTPTRLQAGAEAGALSERDARTLCDVFAMLQRLRMTHQVEQVAAGHTPGDIITMSELSPLNRSLLGDGLREIAAVRRRVGNLGLTGV</sequence>
<dbReference type="PROSITE" id="PS51371">
    <property type="entry name" value="CBS"/>
    <property type="match status" value="1"/>
</dbReference>
<name>K0V191_MYCVA</name>
<evidence type="ECO:0000256" key="1">
    <source>
        <dbReference type="ARBA" id="ARBA00023122"/>
    </source>
</evidence>
<dbReference type="Pfam" id="PF10335">
    <property type="entry name" value="DUF294_C"/>
    <property type="match status" value="1"/>
</dbReference>
<dbReference type="Gene3D" id="2.60.120.10">
    <property type="entry name" value="Jelly Rolls"/>
    <property type="match status" value="1"/>
</dbReference>
<evidence type="ECO:0000313" key="4">
    <source>
        <dbReference type="EMBL" id="EJZ04774.1"/>
    </source>
</evidence>
<dbReference type="HOGENOM" id="CLU_027866_1_1_11"/>
<dbReference type="Pfam" id="PF03445">
    <property type="entry name" value="DUF294"/>
    <property type="match status" value="1"/>
</dbReference>
<dbReference type="CDD" id="cd05401">
    <property type="entry name" value="NT_GlnE_GlnD_like"/>
    <property type="match status" value="1"/>
</dbReference>
<dbReference type="InterPro" id="IPR000644">
    <property type="entry name" value="CBS_dom"/>
</dbReference>
<keyword evidence="5" id="KW-1185">Reference proteome</keyword>
<dbReference type="RefSeq" id="WP_003933523.1">
    <property type="nucleotide sequence ID" value="NZ_JH814703.1"/>
</dbReference>
<dbReference type="Proteomes" id="UP000006072">
    <property type="component" value="Unassembled WGS sequence"/>
</dbReference>
<dbReference type="eggNOG" id="COG2905">
    <property type="taxonomic scope" value="Bacteria"/>
</dbReference>
<dbReference type="Gene3D" id="3.10.580.10">
    <property type="entry name" value="CBS-domain"/>
    <property type="match status" value="1"/>
</dbReference>
<organism evidence="4 5">
    <name type="scientific">Mycolicibacterium vaccae ATCC 25954</name>
    <dbReference type="NCBI Taxonomy" id="1194972"/>
    <lineage>
        <taxon>Bacteria</taxon>
        <taxon>Bacillati</taxon>
        <taxon>Actinomycetota</taxon>
        <taxon>Actinomycetes</taxon>
        <taxon>Mycobacteriales</taxon>
        <taxon>Mycobacteriaceae</taxon>
        <taxon>Mycolicibacterium</taxon>
    </lineage>
</organism>
<dbReference type="GO" id="GO:0008773">
    <property type="term" value="F:[protein-PII] uridylyltransferase activity"/>
    <property type="evidence" value="ECO:0007669"/>
    <property type="project" value="InterPro"/>
</dbReference>
<dbReference type="AlphaFoldDB" id="K0V191"/>
<dbReference type="Pfam" id="PF00571">
    <property type="entry name" value="CBS"/>
    <property type="match status" value="2"/>
</dbReference>
<dbReference type="EMBL" id="ALQA01000101">
    <property type="protein sequence ID" value="EJZ04774.1"/>
    <property type="molecule type" value="Genomic_DNA"/>
</dbReference>
<dbReference type="InterPro" id="IPR000595">
    <property type="entry name" value="cNMP-bd_dom"/>
</dbReference>
<comment type="caution">
    <text evidence="4">The sequence shown here is derived from an EMBL/GenBank/DDBJ whole genome shotgun (WGS) entry which is preliminary data.</text>
</comment>
<dbReference type="SUPFAM" id="SSF54631">
    <property type="entry name" value="CBS-domain pair"/>
    <property type="match status" value="1"/>
</dbReference>
<reference evidence="4 5" key="1">
    <citation type="journal article" date="2012" name="J. Bacteriol.">
        <title>Complete Genome Sequence of Mycobacterium vaccae Type Strain ATCC 25954.</title>
        <authorList>
            <person name="Ho Y.S."/>
            <person name="Adroub S.A."/>
            <person name="Abadi M."/>
            <person name="Al Alwan B."/>
            <person name="Alkhateeb R."/>
            <person name="Gao G."/>
            <person name="Ragab A."/>
            <person name="Ali S."/>
            <person name="van Soolingen D."/>
            <person name="Bitter W."/>
            <person name="Pain A."/>
            <person name="Abdallah A.M."/>
        </authorList>
    </citation>
    <scope>NUCLEOTIDE SEQUENCE [LARGE SCALE GENOMIC DNA]</scope>
    <source>
        <strain evidence="4 5">ATCC 25954</strain>
    </source>
</reference>
<dbReference type="InterPro" id="IPR018490">
    <property type="entry name" value="cNMP-bd_dom_sf"/>
</dbReference>
<dbReference type="InterPro" id="IPR018821">
    <property type="entry name" value="DUF294_put_nucleoTrafse_sb-bd"/>
</dbReference>
<protein>
    <submittedName>
        <fullName evidence="4">Cyclic nucleotide-binding protein</fullName>
    </submittedName>
</protein>
<gene>
    <name evidence="4" type="ORF">MVAC_27579</name>
</gene>
<dbReference type="PANTHER" id="PTHR43080">
    <property type="entry name" value="CBS DOMAIN-CONTAINING PROTEIN CBSX3, MITOCHONDRIAL"/>
    <property type="match status" value="1"/>
</dbReference>
<accession>K0V191</accession>
<evidence type="ECO:0000259" key="3">
    <source>
        <dbReference type="PROSITE" id="PS51371"/>
    </source>
</evidence>
<dbReference type="InterPro" id="IPR014710">
    <property type="entry name" value="RmlC-like_jellyroll"/>
</dbReference>
<dbReference type="Pfam" id="PF00027">
    <property type="entry name" value="cNMP_binding"/>
    <property type="match status" value="1"/>
</dbReference>
<dbReference type="InterPro" id="IPR046342">
    <property type="entry name" value="CBS_dom_sf"/>
</dbReference>